<dbReference type="InterPro" id="IPR036188">
    <property type="entry name" value="FAD/NAD-bd_sf"/>
</dbReference>
<comment type="similarity">
    <text evidence="5">Belongs to the L2HGDH family.</text>
</comment>
<evidence type="ECO:0000256" key="1">
    <source>
        <dbReference type="ARBA" id="ARBA00001974"/>
    </source>
</evidence>
<evidence type="ECO:0000256" key="4">
    <source>
        <dbReference type="ARBA" id="ARBA00023002"/>
    </source>
</evidence>
<feature type="domain" description="FAD dependent oxidoreductase" evidence="6">
    <location>
        <begin position="3"/>
        <end position="390"/>
    </location>
</feature>
<dbReference type="PANTHER" id="PTHR43104:SF2">
    <property type="entry name" value="L-2-HYDROXYGLUTARATE DEHYDROGENASE, MITOCHONDRIAL"/>
    <property type="match status" value="1"/>
</dbReference>
<keyword evidence="2" id="KW-0285">Flavoprotein</keyword>
<comment type="cofactor">
    <cofactor evidence="1">
        <name>FAD</name>
        <dbReference type="ChEBI" id="CHEBI:57692"/>
    </cofactor>
</comment>
<dbReference type="GO" id="GO:0016491">
    <property type="term" value="F:oxidoreductase activity"/>
    <property type="evidence" value="ECO:0007669"/>
    <property type="project" value="UniProtKB-KW"/>
</dbReference>
<proteinExistence type="inferred from homology"/>
<dbReference type="Gene3D" id="3.50.50.60">
    <property type="entry name" value="FAD/NAD(P)-binding domain"/>
    <property type="match status" value="1"/>
</dbReference>
<dbReference type="PANTHER" id="PTHR43104">
    <property type="entry name" value="L-2-HYDROXYGLUTARATE DEHYDROGENASE, MITOCHONDRIAL"/>
    <property type="match status" value="1"/>
</dbReference>
<accession>A0ABV0JRF2</accession>
<dbReference type="EC" id="1.1.3.-" evidence="7"/>
<keyword evidence="4 7" id="KW-0560">Oxidoreductase</keyword>
<keyword evidence="8" id="KW-1185">Reference proteome</keyword>
<dbReference type="NCBIfam" id="NF008726">
    <property type="entry name" value="PRK11728.1"/>
    <property type="match status" value="1"/>
</dbReference>
<dbReference type="RefSeq" id="WP_190419522.1">
    <property type="nucleotide sequence ID" value="NZ_JAMPKK010000036.1"/>
</dbReference>
<sequence length="404" mass="44598">MYDFAIIGGGIVGLSTGMALGKRYPNAGIVVLEKESKWAYHQTGNNSGVIHSGIYYKPGSFKAKFCRDGCRSIVEFCQEYDIAHEICGKVIVATEEKELPRLENLYKRGLENGLKVTKISASEVKEIEPHVNCVAGIRVYTTGIADYKEVARKYAELIELQGGELRLNTKVEKIIGKGDTQVIETNNGIYETRCTINCAGLHSDRIAKLSQVDPQAKIVPFRGEYYELVPEKRYLVKTLIYPVPNPDFPFLGVHFTKMIDGSVHAGPNAVLSLKREGYKKTDFDLRDFAEVMTYPGFWKLAAKHADEGIQEIIRSFSKAAFVRSLQKLIPEVQAADLVPTHAGVRAQALMNDGKLVDDFLIVKGNNSVHVCNAPSPAATSSIEIGKAIVEQLPQPQHLQSAISV</sequence>
<keyword evidence="3" id="KW-0274">FAD</keyword>
<organism evidence="7 8">
    <name type="scientific">Funiculus sociatus GB2-A5</name>
    <dbReference type="NCBI Taxonomy" id="2933946"/>
    <lineage>
        <taxon>Bacteria</taxon>
        <taxon>Bacillati</taxon>
        <taxon>Cyanobacteriota</taxon>
        <taxon>Cyanophyceae</taxon>
        <taxon>Coleofasciculales</taxon>
        <taxon>Coleofasciculaceae</taxon>
        <taxon>Funiculus</taxon>
    </lineage>
</organism>
<name>A0ABV0JRF2_9CYAN</name>
<comment type="caution">
    <text evidence="7">The sequence shown here is derived from an EMBL/GenBank/DDBJ whole genome shotgun (WGS) entry which is preliminary data.</text>
</comment>
<dbReference type="EMBL" id="JAMPKK010000036">
    <property type="protein sequence ID" value="MEP0866043.1"/>
    <property type="molecule type" value="Genomic_DNA"/>
</dbReference>
<protein>
    <submittedName>
        <fullName evidence="7">L-2-hydroxyglutarate oxidase</fullName>
        <ecNumber evidence="7">1.1.3.-</ecNumber>
    </submittedName>
</protein>
<gene>
    <name evidence="7" type="primary">lhgO</name>
    <name evidence="7" type="ORF">NDI37_16370</name>
</gene>
<dbReference type="Proteomes" id="UP001442494">
    <property type="component" value="Unassembled WGS sequence"/>
</dbReference>
<dbReference type="Gene3D" id="3.30.9.10">
    <property type="entry name" value="D-Amino Acid Oxidase, subunit A, domain 2"/>
    <property type="match status" value="1"/>
</dbReference>
<evidence type="ECO:0000313" key="7">
    <source>
        <dbReference type="EMBL" id="MEP0866043.1"/>
    </source>
</evidence>
<dbReference type="Pfam" id="PF01266">
    <property type="entry name" value="DAO"/>
    <property type="match status" value="1"/>
</dbReference>
<evidence type="ECO:0000256" key="2">
    <source>
        <dbReference type="ARBA" id="ARBA00022630"/>
    </source>
</evidence>
<evidence type="ECO:0000256" key="5">
    <source>
        <dbReference type="ARBA" id="ARBA00037941"/>
    </source>
</evidence>
<dbReference type="SUPFAM" id="SSF51905">
    <property type="entry name" value="FAD/NAD(P)-binding domain"/>
    <property type="match status" value="1"/>
</dbReference>
<evidence type="ECO:0000313" key="8">
    <source>
        <dbReference type="Proteomes" id="UP001442494"/>
    </source>
</evidence>
<dbReference type="InterPro" id="IPR006076">
    <property type="entry name" value="FAD-dep_OxRdtase"/>
</dbReference>
<evidence type="ECO:0000256" key="3">
    <source>
        <dbReference type="ARBA" id="ARBA00022827"/>
    </source>
</evidence>
<reference evidence="7 8" key="1">
    <citation type="submission" date="2022-04" db="EMBL/GenBank/DDBJ databases">
        <title>Positive selection, recombination, and allopatry shape intraspecific diversity of widespread and dominant cyanobacteria.</title>
        <authorList>
            <person name="Wei J."/>
            <person name="Shu W."/>
            <person name="Hu C."/>
        </authorList>
    </citation>
    <scope>NUCLEOTIDE SEQUENCE [LARGE SCALE GENOMIC DNA]</scope>
    <source>
        <strain evidence="7 8">GB2-A5</strain>
    </source>
</reference>
<evidence type="ECO:0000259" key="6">
    <source>
        <dbReference type="Pfam" id="PF01266"/>
    </source>
</evidence>